<dbReference type="AlphaFoldDB" id="A0A182XTN5"/>
<proteinExistence type="predicted"/>
<dbReference type="EnsemblMetazoa" id="AQUA015170-RA">
    <property type="protein sequence ID" value="AQUA015170-PA"/>
    <property type="gene ID" value="AQUA015170"/>
</dbReference>
<reference evidence="2" key="1">
    <citation type="submission" date="2020-05" db="UniProtKB">
        <authorList>
            <consortium name="EnsemblMetazoa"/>
        </authorList>
    </citation>
    <scope>IDENTIFICATION</scope>
    <source>
        <strain evidence="2">SANGQUA</strain>
    </source>
</reference>
<sequence>SRRSRRTEKTTRLETVARAHSIPSPIADRTDRRPSLPWSRSPCQARGVRVTRPSSASTDAGFVRIAKFCPKPARSCSPKRRFFRSCASCLSSVLRVKIHEKDELFLVTNKKDNVVFLRSSRANRMQFCVVMD</sequence>
<organism evidence="2 3">
    <name type="scientific">Anopheles quadriannulatus</name>
    <name type="common">Mosquito</name>
    <dbReference type="NCBI Taxonomy" id="34691"/>
    <lineage>
        <taxon>Eukaryota</taxon>
        <taxon>Metazoa</taxon>
        <taxon>Ecdysozoa</taxon>
        <taxon>Arthropoda</taxon>
        <taxon>Hexapoda</taxon>
        <taxon>Insecta</taxon>
        <taxon>Pterygota</taxon>
        <taxon>Neoptera</taxon>
        <taxon>Endopterygota</taxon>
        <taxon>Diptera</taxon>
        <taxon>Nematocera</taxon>
        <taxon>Culicoidea</taxon>
        <taxon>Culicidae</taxon>
        <taxon>Anophelinae</taxon>
        <taxon>Anopheles</taxon>
    </lineage>
</organism>
<protein>
    <submittedName>
        <fullName evidence="2">Uncharacterized protein</fullName>
    </submittedName>
</protein>
<feature type="region of interest" description="Disordered" evidence="1">
    <location>
        <begin position="22"/>
        <end position="50"/>
    </location>
</feature>
<name>A0A182XTN5_ANOQN</name>
<evidence type="ECO:0000313" key="3">
    <source>
        <dbReference type="Proteomes" id="UP000076407"/>
    </source>
</evidence>
<accession>A0A182XTN5</accession>
<evidence type="ECO:0000256" key="1">
    <source>
        <dbReference type="SAM" id="MobiDB-lite"/>
    </source>
</evidence>
<keyword evidence="3" id="KW-1185">Reference proteome</keyword>
<evidence type="ECO:0000313" key="2">
    <source>
        <dbReference type="EnsemblMetazoa" id="AQUA015170-PA"/>
    </source>
</evidence>
<dbReference type="Proteomes" id="UP000076407">
    <property type="component" value="Unassembled WGS sequence"/>
</dbReference>